<dbReference type="FunFam" id="2.60.40.10:FF:000495">
    <property type="entry name" value="Periplasmic beta-glucosidase"/>
    <property type="match status" value="1"/>
</dbReference>
<dbReference type="AlphaFoldDB" id="A0A9D1UD98"/>
<dbReference type="Pfam" id="PF14310">
    <property type="entry name" value="Fn3-like"/>
    <property type="match status" value="1"/>
</dbReference>
<dbReference type="Pfam" id="PF00933">
    <property type="entry name" value="Glyco_hydro_3"/>
    <property type="match status" value="1"/>
</dbReference>
<dbReference type="PRINTS" id="PR00133">
    <property type="entry name" value="GLHYDRLASE3"/>
</dbReference>
<dbReference type="InterPro" id="IPR026891">
    <property type="entry name" value="Fn3-like"/>
</dbReference>
<gene>
    <name evidence="5" type="ORF">H9742_12755</name>
</gene>
<proteinExistence type="inferred from homology"/>
<reference evidence="5" key="2">
    <citation type="submission" date="2021-04" db="EMBL/GenBank/DDBJ databases">
        <authorList>
            <person name="Gilroy R."/>
        </authorList>
    </citation>
    <scope>NUCLEOTIDE SEQUENCE</scope>
    <source>
        <strain evidence="5">CHK195-6426</strain>
    </source>
</reference>
<organism evidence="5 6">
    <name type="scientific">Candidatus Acetatifactor stercoripullorum</name>
    <dbReference type="NCBI Taxonomy" id="2838414"/>
    <lineage>
        <taxon>Bacteria</taxon>
        <taxon>Bacillati</taxon>
        <taxon>Bacillota</taxon>
        <taxon>Clostridia</taxon>
        <taxon>Lachnospirales</taxon>
        <taxon>Lachnospiraceae</taxon>
        <taxon>Acetatifactor</taxon>
    </lineage>
</organism>
<dbReference type="PANTHER" id="PTHR42715">
    <property type="entry name" value="BETA-GLUCOSIDASE"/>
    <property type="match status" value="1"/>
</dbReference>
<comment type="similarity">
    <text evidence="1">Belongs to the glycosyl hydrolase 3 family.</text>
</comment>
<dbReference type="InterPro" id="IPR050288">
    <property type="entry name" value="Cellulose_deg_GH3"/>
</dbReference>
<evidence type="ECO:0000256" key="2">
    <source>
        <dbReference type="ARBA" id="ARBA00022801"/>
    </source>
</evidence>
<feature type="domain" description="Fibronectin type III-like" evidence="4">
    <location>
        <begin position="598"/>
        <end position="668"/>
    </location>
</feature>
<dbReference type="Gene3D" id="2.60.40.10">
    <property type="entry name" value="Immunoglobulins"/>
    <property type="match status" value="1"/>
</dbReference>
<comment type="caution">
    <text evidence="5">The sequence shown here is derived from an EMBL/GenBank/DDBJ whole genome shotgun (WGS) entry which is preliminary data.</text>
</comment>
<reference evidence="5" key="1">
    <citation type="journal article" date="2021" name="PeerJ">
        <title>Extensive microbial diversity within the chicken gut microbiome revealed by metagenomics and culture.</title>
        <authorList>
            <person name="Gilroy R."/>
            <person name="Ravi A."/>
            <person name="Getino M."/>
            <person name="Pursley I."/>
            <person name="Horton D.L."/>
            <person name="Alikhan N.F."/>
            <person name="Baker D."/>
            <person name="Gharbi K."/>
            <person name="Hall N."/>
            <person name="Watson M."/>
            <person name="Adriaenssens E.M."/>
            <person name="Foster-Nyarko E."/>
            <person name="Jarju S."/>
            <person name="Secka A."/>
            <person name="Antonio M."/>
            <person name="Oren A."/>
            <person name="Chaudhuri R.R."/>
            <person name="La Ragione R."/>
            <person name="Hildebrand F."/>
            <person name="Pallen M.J."/>
        </authorList>
    </citation>
    <scope>NUCLEOTIDE SEQUENCE</scope>
    <source>
        <strain evidence="5">CHK195-6426</strain>
    </source>
</reference>
<accession>A0A9D1UD98</accession>
<evidence type="ECO:0000256" key="1">
    <source>
        <dbReference type="ARBA" id="ARBA00005336"/>
    </source>
</evidence>
<dbReference type="PANTHER" id="PTHR42715:SF10">
    <property type="entry name" value="BETA-GLUCOSIDASE"/>
    <property type="match status" value="1"/>
</dbReference>
<feature type="region of interest" description="Disordered" evidence="3">
    <location>
        <begin position="713"/>
        <end position="734"/>
    </location>
</feature>
<dbReference type="InterPro" id="IPR017853">
    <property type="entry name" value="GH"/>
</dbReference>
<sequence>MRNRGPFQRAGGGTSLKEEKIKELIAQMTLEEKASLCSGGDFWHTKGIERLGIAPSMVSDGPHGLRKQDQEADHLGVNESIKAVCFPAGCATAASFNRELLEEMGEILGNECQAEGVSVILGPAVNIKRSPLCGRNFEYYSEDPLLATEMAGALIKGVQSKNVGTSIKHFLANNQETRRMSSSSNIDERTLREIYLAAFEGAVCKQKPWTVMCSYNKINGVYAAENKTYLTDVLRKEWGFDGYVVSDWGAVNSRVEDLAAGLDLEMPSSNGENDQLIVTAVKEGRLSEEILDQAVARILNIVFRFAENRDKTAVFDRDADHEAARKIAEETIVLLKNDGVLPLDESEKIAFIGKYAKKPRYQGGGSSHINSHKVTSVMDAAAANPNIIFAQGFDDEKDEINETLVKEAVEAAREAKAAVIFAGLPDAFESEGFDRTHMRIPDCQNALIDEILKVQENVIVVLHNGSPVEMPWADKVKGIVEAYLSGQAVGAAEYDILFGRVNPSAKLPETFPVKLEDNPSYLFFPGEGNSVDYREGIFVGYRYYDKKKMEVLFPFGHGLSYTEFTYSNLQADRQRLKDTDTLTVSVDITNTGKCPGKEIVQLYVRDKESSVLRPEKELRDFAKIALLPGETKTVSFTLGKRAFAYYNTEIHDWYVESGEFDILIGKSSRDIVLCQTVMVESTTQIKRTYDGDSIYEDIYKDPAARAVVERFRKKQSTQMENQEKKEPEKSSAAKEAITEEMELAMMKYMPLRGMLSFDKGSHKELEAILKELNSL</sequence>
<dbReference type="SMART" id="SM01217">
    <property type="entry name" value="Fn3_like"/>
    <property type="match status" value="1"/>
</dbReference>
<dbReference type="GO" id="GO:0005975">
    <property type="term" value="P:carbohydrate metabolic process"/>
    <property type="evidence" value="ECO:0007669"/>
    <property type="project" value="InterPro"/>
</dbReference>
<keyword evidence="2 5" id="KW-0378">Hydrolase</keyword>
<dbReference type="InterPro" id="IPR036881">
    <property type="entry name" value="Glyco_hydro_3_C_sf"/>
</dbReference>
<dbReference type="Gene3D" id="3.40.50.1700">
    <property type="entry name" value="Glycoside hydrolase family 3 C-terminal domain"/>
    <property type="match status" value="1"/>
</dbReference>
<name>A0A9D1UD98_9FIRM</name>
<evidence type="ECO:0000313" key="6">
    <source>
        <dbReference type="Proteomes" id="UP000824265"/>
    </source>
</evidence>
<evidence type="ECO:0000256" key="3">
    <source>
        <dbReference type="SAM" id="MobiDB-lite"/>
    </source>
</evidence>
<dbReference type="InterPro" id="IPR036962">
    <property type="entry name" value="Glyco_hydro_3_N_sf"/>
</dbReference>
<dbReference type="InterPro" id="IPR001764">
    <property type="entry name" value="Glyco_hydro_3_N"/>
</dbReference>
<dbReference type="EMBL" id="DXGH01000071">
    <property type="protein sequence ID" value="HIW82366.1"/>
    <property type="molecule type" value="Genomic_DNA"/>
</dbReference>
<dbReference type="Proteomes" id="UP000824265">
    <property type="component" value="Unassembled WGS sequence"/>
</dbReference>
<evidence type="ECO:0000313" key="5">
    <source>
        <dbReference type="EMBL" id="HIW82366.1"/>
    </source>
</evidence>
<dbReference type="SUPFAM" id="SSF51445">
    <property type="entry name" value="(Trans)glycosidases"/>
    <property type="match status" value="1"/>
</dbReference>
<dbReference type="Pfam" id="PF01915">
    <property type="entry name" value="Glyco_hydro_3_C"/>
    <property type="match status" value="1"/>
</dbReference>
<dbReference type="InterPro" id="IPR002772">
    <property type="entry name" value="Glyco_hydro_3_C"/>
</dbReference>
<feature type="compositionally biased region" description="Basic and acidic residues" evidence="3">
    <location>
        <begin position="721"/>
        <end position="732"/>
    </location>
</feature>
<dbReference type="Gene3D" id="3.20.20.300">
    <property type="entry name" value="Glycoside hydrolase, family 3, N-terminal domain"/>
    <property type="match status" value="1"/>
</dbReference>
<dbReference type="SUPFAM" id="SSF52279">
    <property type="entry name" value="Beta-D-glucan exohydrolase, C-terminal domain"/>
    <property type="match status" value="1"/>
</dbReference>
<dbReference type="InterPro" id="IPR013783">
    <property type="entry name" value="Ig-like_fold"/>
</dbReference>
<protein>
    <submittedName>
        <fullName evidence="5">Glycoside hydrolase family 3 C-terminal domain-containing protein</fullName>
    </submittedName>
</protein>
<dbReference type="GO" id="GO:0008422">
    <property type="term" value="F:beta-glucosidase activity"/>
    <property type="evidence" value="ECO:0007669"/>
    <property type="project" value="UniProtKB-ARBA"/>
</dbReference>
<evidence type="ECO:0000259" key="4">
    <source>
        <dbReference type="SMART" id="SM01217"/>
    </source>
</evidence>